<evidence type="ECO:0000313" key="1">
    <source>
        <dbReference type="EMBL" id="KAJ8009835.1"/>
    </source>
</evidence>
<comment type="caution">
    <text evidence="1">The sequence shown here is derived from an EMBL/GenBank/DDBJ whole genome shotgun (WGS) entry which is preliminary data.</text>
</comment>
<keyword evidence="2" id="KW-1185">Reference proteome</keyword>
<protein>
    <submittedName>
        <fullName evidence="1">Uncharacterized protein</fullName>
    </submittedName>
</protein>
<organism evidence="1 2">
    <name type="scientific">Dallia pectoralis</name>
    <name type="common">Alaska blackfish</name>
    <dbReference type="NCBI Taxonomy" id="75939"/>
    <lineage>
        <taxon>Eukaryota</taxon>
        <taxon>Metazoa</taxon>
        <taxon>Chordata</taxon>
        <taxon>Craniata</taxon>
        <taxon>Vertebrata</taxon>
        <taxon>Euteleostomi</taxon>
        <taxon>Actinopterygii</taxon>
        <taxon>Neopterygii</taxon>
        <taxon>Teleostei</taxon>
        <taxon>Protacanthopterygii</taxon>
        <taxon>Esociformes</taxon>
        <taxon>Umbridae</taxon>
        <taxon>Dallia</taxon>
    </lineage>
</organism>
<accession>A0ACC2H2B9</accession>
<dbReference type="EMBL" id="CM055733">
    <property type="protein sequence ID" value="KAJ8009835.1"/>
    <property type="molecule type" value="Genomic_DNA"/>
</dbReference>
<reference evidence="1" key="1">
    <citation type="submission" date="2021-05" db="EMBL/GenBank/DDBJ databases">
        <authorList>
            <person name="Pan Q."/>
            <person name="Jouanno E."/>
            <person name="Zahm M."/>
            <person name="Klopp C."/>
            <person name="Cabau C."/>
            <person name="Louis A."/>
            <person name="Berthelot C."/>
            <person name="Parey E."/>
            <person name="Roest Crollius H."/>
            <person name="Montfort J."/>
            <person name="Robinson-Rechavi M."/>
            <person name="Bouchez O."/>
            <person name="Lampietro C."/>
            <person name="Lopez Roques C."/>
            <person name="Donnadieu C."/>
            <person name="Postlethwait J."/>
            <person name="Bobe J."/>
            <person name="Dillon D."/>
            <person name="Chandos A."/>
            <person name="von Hippel F."/>
            <person name="Guiguen Y."/>
        </authorList>
    </citation>
    <scope>NUCLEOTIDE SEQUENCE</scope>
    <source>
        <strain evidence="1">YG-Jan2019</strain>
    </source>
</reference>
<proteinExistence type="predicted"/>
<evidence type="ECO:0000313" key="2">
    <source>
        <dbReference type="Proteomes" id="UP001157502"/>
    </source>
</evidence>
<dbReference type="Proteomes" id="UP001157502">
    <property type="component" value="Chromosome 6"/>
</dbReference>
<name>A0ACC2H2B9_DALPE</name>
<sequence length="86" mass="9330">MLTDEQVCIPLAHSDPNVFKFPKLDFGMPAMGRAELEACSGCTIVSPRYIRGTPTTCTDLGEDLCQLLRNIGNVRAACLSLSIQDV</sequence>
<gene>
    <name evidence="1" type="ORF">DPEC_G00068320</name>
</gene>